<dbReference type="Proteomes" id="UP000824150">
    <property type="component" value="Unassembled WGS sequence"/>
</dbReference>
<evidence type="ECO:0000313" key="2">
    <source>
        <dbReference type="EMBL" id="MBU3827270.1"/>
    </source>
</evidence>
<proteinExistence type="predicted"/>
<keyword evidence="1" id="KW-0175">Coiled coil</keyword>
<gene>
    <name evidence="2" type="ORF">IAA31_07250</name>
</gene>
<organism evidence="2 3">
    <name type="scientific">Candidatus Anaerobiospirillum merdipullorum</name>
    <dbReference type="NCBI Taxonomy" id="2838450"/>
    <lineage>
        <taxon>Bacteria</taxon>
        <taxon>Pseudomonadati</taxon>
        <taxon>Pseudomonadota</taxon>
        <taxon>Gammaproteobacteria</taxon>
        <taxon>Aeromonadales</taxon>
        <taxon>Succinivibrionaceae</taxon>
        <taxon>Anaerobiospirillum</taxon>
    </lineage>
</organism>
<reference evidence="2" key="2">
    <citation type="submission" date="2021-04" db="EMBL/GenBank/DDBJ databases">
        <authorList>
            <person name="Gilroy R."/>
        </authorList>
    </citation>
    <scope>NUCLEOTIDE SEQUENCE</scope>
    <source>
        <strain evidence="2">687</strain>
    </source>
</reference>
<dbReference type="AlphaFoldDB" id="A0A9E2NSS9"/>
<evidence type="ECO:0000256" key="1">
    <source>
        <dbReference type="SAM" id="Coils"/>
    </source>
</evidence>
<protein>
    <submittedName>
        <fullName evidence="2">SlyX family protein</fullName>
    </submittedName>
</protein>
<feature type="coiled-coil region" evidence="1">
    <location>
        <begin position="29"/>
        <end position="56"/>
    </location>
</feature>
<sequence length="75" mass="8383">MKDGDTKCASLEARLTFLEERLAYTEALLDESTQVINGLQDAVVKLQDQVKILAARQGEISAVRDLRDEVPPPHY</sequence>
<evidence type="ECO:0000313" key="3">
    <source>
        <dbReference type="Proteomes" id="UP000824150"/>
    </source>
</evidence>
<dbReference type="InterPro" id="IPR007236">
    <property type="entry name" value="SlyX"/>
</dbReference>
<accession>A0A9E2NSS9</accession>
<comment type="caution">
    <text evidence="2">The sequence shown here is derived from an EMBL/GenBank/DDBJ whole genome shotgun (WGS) entry which is preliminary data.</text>
</comment>
<dbReference type="EMBL" id="JAHLFG010000078">
    <property type="protein sequence ID" value="MBU3827270.1"/>
    <property type="molecule type" value="Genomic_DNA"/>
</dbReference>
<dbReference type="Pfam" id="PF04102">
    <property type="entry name" value="SlyX"/>
    <property type="match status" value="1"/>
</dbReference>
<name>A0A9E2NSS9_9GAMM</name>
<reference evidence="2" key="1">
    <citation type="journal article" date="2021" name="PeerJ">
        <title>Extensive microbial diversity within the chicken gut microbiome revealed by metagenomics and culture.</title>
        <authorList>
            <person name="Gilroy R."/>
            <person name="Ravi A."/>
            <person name="Getino M."/>
            <person name="Pursley I."/>
            <person name="Horton D.L."/>
            <person name="Alikhan N.F."/>
            <person name="Baker D."/>
            <person name="Gharbi K."/>
            <person name="Hall N."/>
            <person name="Watson M."/>
            <person name="Adriaenssens E.M."/>
            <person name="Foster-Nyarko E."/>
            <person name="Jarju S."/>
            <person name="Secka A."/>
            <person name="Antonio M."/>
            <person name="Oren A."/>
            <person name="Chaudhuri R.R."/>
            <person name="La Ragione R."/>
            <person name="Hildebrand F."/>
            <person name="Pallen M.J."/>
        </authorList>
    </citation>
    <scope>NUCLEOTIDE SEQUENCE</scope>
    <source>
        <strain evidence="2">687</strain>
    </source>
</reference>